<dbReference type="PROSITE" id="PS00107">
    <property type="entry name" value="PROTEIN_KINASE_ATP"/>
    <property type="match status" value="1"/>
</dbReference>
<evidence type="ECO:0000256" key="2">
    <source>
        <dbReference type="PROSITE-ProRule" id="PRU00235"/>
    </source>
</evidence>
<dbReference type="InterPro" id="IPR000719">
    <property type="entry name" value="Prot_kinase_dom"/>
</dbReference>
<dbReference type="GO" id="GO:0005524">
    <property type="term" value="F:ATP binding"/>
    <property type="evidence" value="ECO:0007669"/>
    <property type="project" value="UniProtKB-UniRule"/>
</dbReference>
<dbReference type="Gene3D" id="2.130.10.30">
    <property type="entry name" value="Regulator of chromosome condensation 1/beta-lactamase-inhibitor protein II"/>
    <property type="match status" value="1"/>
</dbReference>
<feature type="binding site" evidence="3">
    <location>
        <position position="599"/>
    </location>
    <ligand>
        <name>ATP</name>
        <dbReference type="ChEBI" id="CHEBI:30616"/>
    </ligand>
</feature>
<feature type="repeat" description="RCC1" evidence="2">
    <location>
        <begin position="401"/>
        <end position="453"/>
    </location>
</feature>
<dbReference type="Gene3D" id="3.30.200.20">
    <property type="entry name" value="Phosphorylase Kinase, domain 1"/>
    <property type="match status" value="1"/>
</dbReference>
<dbReference type="PROSITE" id="PS50011">
    <property type="entry name" value="PROTEIN_KINASE_DOM"/>
    <property type="match status" value="1"/>
</dbReference>
<evidence type="ECO:0000313" key="6">
    <source>
        <dbReference type="Proteomes" id="UP000759131"/>
    </source>
</evidence>
<dbReference type="SUPFAM" id="SSF50985">
    <property type="entry name" value="RCC1/BLIP-II"/>
    <property type="match status" value="1"/>
</dbReference>
<gene>
    <name evidence="5" type="ORF">OSB1V03_LOCUS9582</name>
</gene>
<accession>A0A7R9Q1T4</accession>
<dbReference type="Pfam" id="PF13540">
    <property type="entry name" value="RCC1_2"/>
    <property type="match status" value="2"/>
</dbReference>
<dbReference type="InterPro" id="IPR011009">
    <property type="entry name" value="Kinase-like_dom_sf"/>
</dbReference>
<keyword evidence="3" id="KW-0547">Nucleotide-binding</keyword>
<evidence type="ECO:0000259" key="4">
    <source>
        <dbReference type="PROSITE" id="PS50011"/>
    </source>
</evidence>
<dbReference type="InterPro" id="IPR051625">
    <property type="entry name" value="Signaling_Regulatory_Domain"/>
</dbReference>
<evidence type="ECO:0000313" key="5">
    <source>
        <dbReference type="EMBL" id="CAD7629165.1"/>
    </source>
</evidence>
<dbReference type="InterPro" id="IPR009091">
    <property type="entry name" value="RCC1/BLIP-II"/>
</dbReference>
<reference evidence="5" key="1">
    <citation type="submission" date="2020-11" db="EMBL/GenBank/DDBJ databases">
        <authorList>
            <person name="Tran Van P."/>
        </authorList>
    </citation>
    <scope>NUCLEOTIDE SEQUENCE</scope>
</reference>
<dbReference type="PANTHER" id="PTHR22872">
    <property type="entry name" value="BTK-BINDING PROTEIN-RELATED"/>
    <property type="match status" value="1"/>
</dbReference>
<sequence length="609" mass="70784">MDSRMDSKVNQLSPKSNEWLNSLNFGHNCNKTLDLKCKPLVIIKKLSEEQIQKYDKYFYDKHVVNSSQTEEPVERDIKSIEIPEFMRNLNLISRQELADKPKESLKQTFPLRIVNRIRVSVADKESIETVNRLSHQSIATNSVIKRGRKRKQTLEQRLTPKPKPKKAMTEEMANENRRRNRLLKFVSNFEFSSKLSETLAKTLEISGHSSREETKWSPIRYPKNEVLMSYTSGNRYNQWTAKNMEMASKDWELGQELSRENMNYCFTRRQRREQLLRRETALNWRSRLTAIACRPLDVSLQRLEDKPLEQWLCPSTDRQWDSQDLENQPLIVNDFDDLSLNEILNESMLLSDVTADDGEDVVPKSDDKLNKKPILIQYLSGKTIVQISCDYSHLLALTGDGRVYAWGNNYYGQIGCGDGIGFTNTPIEMTFRFNYKIQSVYCYNDSSFAITSDGRVFSWGENSNHRLGHNIPEDKFTKQNKLYNNFVGFYAKECQITNKTIDLRDMNELTIITSNDIEMKSDNTVSVMSFEEFREVLQPMASNSDTITPMGSNNGNSQVSQNSFYHNTFDELDQIGKGGFGTVFRVRHRWDGIVYAVKKNHLPWELREL</sequence>
<dbReference type="AlphaFoldDB" id="A0A7R9Q1T4"/>
<dbReference type="EMBL" id="OC861105">
    <property type="protein sequence ID" value="CAD7629165.1"/>
    <property type="molecule type" value="Genomic_DNA"/>
</dbReference>
<keyword evidence="3" id="KW-0067">ATP-binding</keyword>
<dbReference type="Proteomes" id="UP000759131">
    <property type="component" value="Unassembled WGS sequence"/>
</dbReference>
<dbReference type="InterPro" id="IPR000408">
    <property type="entry name" value="Reg_chr_condens"/>
</dbReference>
<protein>
    <recommendedName>
        <fullName evidence="4">Protein kinase domain-containing protein</fullName>
    </recommendedName>
</protein>
<dbReference type="InterPro" id="IPR017441">
    <property type="entry name" value="Protein_kinase_ATP_BS"/>
</dbReference>
<name>A0A7R9Q1T4_9ACAR</name>
<evidence type="ECO:0000256" key="1">
    <source>
        <dbReference type="ARBA" id="ARBA00022737"/>
    </source>
</evidence>
<dbReference type="GO" id="GO:0004672">
    <property type="term" value="F:protein kinase activity"/>
    <property type="evidence" value="ECO:0007669"/>
    <property type="project" value="InterPro"/>
</dbReference>
<dbReference type="OrthoDB" id="6485644at2759"/>
<organism evidence="5">
    <name type="scientific">Medioppia subpectinata</name>
    <dbReference type="NCBI Taxonomy" id="1979941"/>
    <lineage>
        <taxon>Eukaryota</taxon>
        <taxon>Metazoa</taxon>
        <taxon>Ecdysozoa</taxon>
        <taxon>Arthropoda</taxon>
        <taxon>Chelicerata</taxon>
        <taxon>Arachnida</taxon>
        <taxon>Acari</taxon>
        <taxon>Acariformes</taxon>
        <taxon>Sarcoptiformes</taxon>
        <taxon>Oribatida</taxon>
        <taxon>Brachypylina</taxon>
        <taxon>Oppioidea</taxon>
        <taxon>Oppiidae</taxon>
        <taxon>Medioppia</taxon>
    </lineage>
</organism>
<dbReference type="EMBL" id="CAJPIZ010006530">
    <property type="protein sequence ID" value="CAG2109595.1"/>
    <property type="molecule type" value="Genomic_DNA"/>
</dbReference>
<proteinExistence type="predicted"/>
<dbReference type="SUPFAM" id="SSF56112">
    <property type="entry name" value="Protein kinase-like (PK-like)"/>
    <property type="match status" value="1"/>
</dbReference>
<keyword evidence="6" id="KW-1185">Reference proteome</keyword>
<feature type="domain" description="Protein kinase" evidence="4">
    <location>
        <begin position="569"/>
        <end position="609"/>
    </location>
</feature>
<dbReference type="PRINTS" id="PR00633">
    <property type="entry name" value="RCCNDNSATION"/>
</dbReference>
<dbReference type="PROSITE" id="PS50012">
    <property type="entry name" value="RCC1_3"/>
    <property type="match status" value="1"/>
</dbReference>
<evidence type="ECO:0000256" key="3">
    <source>
        <dbReference type="PROSITE-ProRule" id="PRU10141"/>
    </source>
</evidence>
<keyword evidence="1" id="KW-0677">Repeat</keyword>